<dbReference type="STRING" id="870435.A0A0C3I9G8"/>
<organism evidence="1 2">
    <name type="scientific">Pisolithus tinctorius Marx 270</name>
    <dbReference type="NCBI Taxonomy" id="870435"/>
    <lineage>
        <taxon>Eukaryota</taxon>
        <taxon>Fungi</taxon>
        <taxon>Dikarya</taxon>
        <taxon>Basidiomycota</taxon>
        <taxon>Agaricomycotina</taxon>
        <taxon>Agaricomycetes</taxon>
        <taxon>Agaricomycetidae</taxon>
        <taxon>Boletales</taxon>
        <taxon>Sclerodermatineae</taxon>
        <taxon>Pisolithaceae</taxon>
        <taxon>Pisolithus</taxon>
    </lineage>
</organism>
<reference evidence="1 2" key="1">
    <citation type="submission" date="2014-04" db="EMBL/GenBank/DDBJ databases">
        <authorList>
            <consortium name="DOE Joint Genome Institute"/>
            <person name="Kuo A."/>
            <person name="Kohler A."/>
            <person name="Costa M.D."/>
            <person name="Nagy L.G."/>
            <person name="Floudas D."/>
            <person name="Copeland A."/>
            <person name="Barry K.W."/>
            <person name="Cichocki N."/>
            <person name="Veneault-Fourrey C."/>
            <person name="LaButti K."/>
            <person name="Lindquist E.A."/>
            <person name="Lipzen A."/>
            <person name="Lundell T."/>
            <person name="Morin E."/>
            <person name="Murat C."/>
            <person name="Sun H."/>
            <person name="Tunlid A."/>
            <person name="Henrissat B."/>
            <person name="Grigoriev I.V."/>
            <person name="Hibbett D.S."/>
            <person name="Martin F."/>
            <person name="Nordberg H.P."/>
            <person name="Cantor M.N."/>
            <person name="Hua S.X."/>
        </authorList>
    </citation>
    <scope>NUCLEOTIDE SEQUENCE [LARGE SCALE GENOMIC DNA]</scope>
    <source>
        <strain evidence="1 2">Marx 270</strain>
    </source>
</reference>
<dbReference type="EMBL" id="KN832138">
    <property type="protein sequence ID" value="KIN93757.1"/>
    <property type="molecule type" value="Genomic_DNA"/>
</dbReference>
<gene>
    <name evidence="1" type="ORF">M404DRAFT_71800</name>
</gene>
<evidence type="ECO:0000313" key="1">
    <source>
        <dbReference type="EMBL" id="KIN93757.1"/>
    </source>
</evidence>
<dbReference type="OrthoDB" id="2506088at2759"/>
<dbReference type="InParanoid" id="A0A0C3I9G8"/>
<feature type="non-terminal residue" evidence="1">
    <location>
        <position position="51"/>
    </location>
</feature>
<reference evidence="2" key="2">
    <citation type="submission" date="2015-01" db="EMBL/GenBank/DDBJ databases">
        <title>Evolutionary Origins and Diversification of the Mycorrhizal Mutualists.</title>
        <authorList>
            <consortium name="DOE Joint Genome Institute"/>
            <consortium name="Mycorrhizal Genomics Consortium"/>
            <person name="Kohler A."/>
            <person name="Kuo A."/>
            <person name="Nagy L.G."/>
            <person name="Floudas D."/>
            <person name="Copeland A."/>
            <person name="Barry K.W."/>
            <person name="Cichocki N."/>
            <person name="Veneault-Fourrey C."/>
            <person name="LaButti K."/>
            <person name="Lindquist E.A."/>
            <person name="Lipzen A."/>
            <person name="Lundell T."/>
            <person name="Morin E."/>
            <person name="Murat C."/>
            <person name="Riley R."/>
            <person name="Ohm R."/>
            <person name="Sun H."/>
            <person name="Tunlid A."/>
            <person name="Henrissat B."/>
            <person name="Grigoriev I.V."/>
            <person name="Hibbett D.S."/>
            <person name="Martin F."/>
        </authorList>
    </citation>
    <scope>NUCLEOTIDE SEQUENCE [LARGE SCALE GENOMIC DNA]</scope>
    <source>
        <strain evidence="2">Marx 270</strain>
    </source>
</reference>
<feature type="non-terminal residue" evidence="1">
    <location>
        <position position="1"/>
    </location>
</feature>
<sequence>LILKPKFHFLVHLPAYICRFGPAIVFSTERYESFNHVFQLSCIHSSQHGPS</sequence>
<accession>A0A0C3I9G8</accession>
<dbReference type="Proteomes" id="UP000054217">
    <property type="component" value="Unassembled WGS sequence"/>
</dbReference>
<proteinExistence type="predicted"/>
<name>A0A0C3I9G8_PISTI</name>
<dbReference type="AlphaFoldDB" id="A0A0C3I9G8"/>
<protein>
    <submittedName>
        <fullName evidence="1">Uncharacterized protein</fullName>
    </submittedName>
</protein>
<dbReference type="HOGENOM" id="CLU_3112104_0_0_1"/>
<keyword evidence="2" id="KW-1185">Reference proteome</keyword>
<evidence type="ECO:0000313" key="2">
    <source>
        <dbReference type="Proteomes" id="UP000054217"/>
    </source>
</evidence>